<dbReference type="Pfam" id="PF02885">
    <property type="entry name" value="Glycos_trans_3N"/>
    <property type="match status" value="1"/>
</dbReference>
<comment type="catalytic activity">
    <reaction evidence="4">
        <text>N-(5-phospho-beta-D-ribosyl)anthranilate + diphosphate = 5-phospho-alpha-D-ribose 1-diphosphate + anthranilate</text>
        <dbReference type="Rhea" id="RHEA:11768"/>
        <dbReference type="ChEBI" id="CHEBI:16567"/>
        <dbReference type="ChEBI" id="CHEBI:18277"/>
        <dbReference type="ChEBI" id="CHEBI:33019"/>
        <dbReference type="ChEBI" id="CHEBI:58017"/>
        <dbReference type="EC" id="2.4.2.18"/>
    </reaction>
</comment>
<dbReference type="PRINTS" id="PR00097">
    <property type="entry name" value="ANTSNTHASEII"/>
</dbReference>
<reference evidence="9" key="1">
    <citation type="submission" date="2016-10" db="EMBL/GenBank/DDBJ databases">
        <authorList>
            <person name="Varghese N."/>
            <person name="Submissions S."/>
        </authorList>
    </citation>
    <scope>NUCLEOTIDE SEQUENCE [LARGE SCALE GENOMIC DNA]</scope>
    <source>
        <strain evidence="9">KHC7</strain>
    </source>
</reference>
<organism evidence="8 9">
    <name type="scientific">Desulfovibrio legallii</name>
    <dbReference type="NCBI Taxonomy" id="571438"/>
    <lineage>
        <taxon>Bacteria</taxon>
        <taxon>Pseudomonadati</taxon>
        <taxon>Thermodesulfobacteriota</taxon>
        <taxon>Desulfovibrionia</taxon>
        <taxon>Desulfovibrionales</taxon>
        <taxon>Desulfovibrionaceae</taxon>
        <taxon>Desulfovibrio</taxon>
    </lineage>
</organism>
<proteinExistence type="inferred from homology"/>
<dbReference type="HAMAP" id="MF_00211">
    <property type="entry name" value="TrpD"/>
    <property type="match status" value="1"/>
</dbReference>
<feature type="binding site" evidence="4">
    <location>
        <position position="281"/>
    </location>
    <ligand>
        <name>anthranilate</name>
        <dbReference type="ChEBI" id="CHEBI:16567"/>
        <label>1</label>
    </ligand>
</feature>
<evidence type="ECO:0000313" key="9">
    <source>
        <dbReference type="Proteomes" id="UP000199355"/>
    </source>
</evidence>
<keyword evidence="4" id="KW-0028">Amino-acid biosynthesis</keyword>
<feature type="binding site" evidence="4">
    <location>
        <position position="312"/>
    </location>
    <ligand>
        <name>anthranilate</name>
        <dbReference type="ChEBI" id="CHEBI:16567"/>
        <label>1</label>
    </ligand>
</feature>
<evidence type="ECO:0000313" key="8">
    <source>
        <dbReference type="EMBL" id="SDF68095.1"/>
    </source>
</evidence>
<keyword evidence="2 4" id="KW-0808">Transferase</keyword>
<feature type="binding site" evidence="4">
    <location>
        <position position="426"/>
    </location>
    <ligand>
        <name>Mg(2+)</name>
        <dbReference type="ChEBI" id="CHEBI:18420"/>
        <label>2</label>
    </ligand>
</feature>
<feature type="binding site" evidence="4">
    <location>
        <begin position="309"/>
        <end position="317"/>
    </location>
    <ligand>
        <name>5-phospho-alpha-D-ribose 1-diphosphate</name>
        <dbReference type="ChEBI" id="CHEBI:58017"/>
    </ligand>
</feature>
<evidence type="ECO:0000256" key="2">
    <source>
        <dbReference type="ARBA" id="ARBA00022679"/>
    </source>
</evidence>
<feature type="domain" description="Glutamine amidotransferase" evidence="5">
    <location>
        <begin position="3"/>
        <end position="187"/>
    </location>
</feature>
<dbReference type="PROSITE" id="PS51273">
    <property type="entry name" value="GATASE_TYPE_1"/>
    <property type="match status" value="1"/>
</dbReference>
<dbReference type="FunFam" id="3.40.50.880:FF:000003">
    <property type="entry name" value="Anthranilate synthase component II"/>
    <property type="match status" value="1"/>
</dbReference>
<feature type="domain" description="Glycosyl transferase family 3" evidence="6">
    <location>
        <begin position="275"/>
        <end position="524"/>
    </location>
</feature>
<dbReference type="Pfam" id="PF00117">
    <property type="entry name" value="GATase"/>
    <property type="match status" value="1"/>
</dbReference>
<keyword evidence="4" id="KW-0460">Magnesium</keyword>
<dbReference type="InterPro" id="IPR017926">
    <property type="entry name" value="GATASE"/>
</dbReference>
<dbReference type="GO" id="GO:0005829">
    <property type="term" value="C:cytosol"/>
    <property type="evidence" value="ECO:0007669"/>
    <property type="project" value="TreeGrafter"/>
</dbReference>
<feature type="binding site" evidence="4">
    <location>
        <begin position="284"/>
        <end position="285"/>
    </location>
    <ligand>
        <name>5-phospho-alpha-D-ribose 1-diphosphate</name>
        <dbReference type="ChEBI" id="CHEBI:58017"/>
    </ligand>
</feature>
<feature type="domain" description="Glycosyl transferase family 3 N-terminal" evidence="7">
    <location>
        <begin position="206"/>
        <end position="266"/>
    </location>
</feature>
<dbReference type="InterPro" id="IPR029062">
    <property type="entry name" value="Class_I_gatase-like"/>
</dbReference>
<dbReference type="GO" id="GO:0000162">
    <property type="term" value="P:L-tryptophan biosynthetic process"/>
    <property type="evidence" value="ECO:0007669"/>
    <property type="project" value="UniProtKB-UniRule"/>
</dbReference>
<protein>
    <recommendedName>
        <fullName evidence="4">Anthranilate phosphoribosyltransferase</fullName>
        <ecNumber evidence="4">2.4.2.18</ecNumber>
    </recommendedName>
</protein>
<dbReference type="InterPro" id="IPR006221">
    <property type="entry name" value="TrpG/PapA_dom"/>
</dbReference>
<sequence length="532" mass="56538">MFLLIDNYDSFTYNLVQAFYALGHKPEVRRNDDPALLDLAASPDLKMVCISPGPGRPEDTGLCPEFLNRLNPRVPVLGVCLGHQLLGLHAGARVEVGPCIMHGKQSEIVHDGTGLFTGLPNPMRVGRYHSLVVRADEDAANPRFTVTARAPEGEVMALRYNDRPWVGVQFHPESVLTPEGLRLLGNFPQAIVSKDRDAGAADMAGILERLARKEDLTAEMAAAGFAALMDGKMSPAQAGAFLMGLRMKGESPLELAHATRAALSRAVRVDGISGTTIDVVGTGGDGRNSFNCSTATSLTLAGMGYKVVKHGNRAVSSKCGSADALEGVGIALDKDPASVAAMLRKRNFAFLFAPFFHPSFANIGPVRKEMGVRTLFNILGPMINPARPSHLLMGVARPELVDLVAETLLQSPLYRAAVVCGSGNYDEVTPIGPAQMALLHEGTVTSMTLDPREFGIGPCTVEDLAVNSKEEAVAVLKDILAGQGPRPMMDMVVLNVGLALYLLDEKADLALCMARAREAVGGGAGRKVLDAA</sequence>
<dbReference type="InterPro" id="IPR017459">
    <property type="entry name" value="Glycosyl_Trfase_fam3_N_dom"/>
</dbReference>
<dbReference type="InterPro" id="IPR035902">
    <property type="entry name" value="Nuc_phospho_transferase"/>
</dbReference>
<dbReference type="NCBIfam" id="TIGR00566">
    <property type="entry name" value="trpG_papA"/>
    <property type="match status" value="1"/>
</dbReference>
<keyword evidence="9" id="KW-1185">Reference proteome</keyword>
<evidence type="ECO:0000256" key="3">
    <source>
        <dbReference type="ARBA" id="ARBA00022962"/>
    </source>
</evidence>
<feature type="binding site" evidence="4">
    <location>
        <position position="281"/>
    </location>
    <ligand>
        <name>5-phospho-alpha-D-ribose 1-diphosphate</name>
        <dbReference type="ChEBI" id="CHEBI:58017"/>
    </ligand>
</feature>
<evidence type="ECO:0000259" key="6">
    <source>
        <dbReference type="Pfam" id="PF00591"/>
    </source>
</evidence>
<dbReference type="EMBL" id="FNBX01000010">
    <property type="protein sequence ID" value="SDF68095.1"/>
    <property type="molecule type" value="Genomic_DNA"/>
</dbReference>
<feature type="binding site" evidence="4">
    <location>
        <position position="321"/>
    </location>
    <ligand>
        <name>5-phospho-alpha-D-ribose 1-diphosphate</name>
        <dbReference type="ChEBI" id="CHEBI:58017"/>
    </ligand>
</feature>
<keyword evidence="3" id="KW-0315">Glutamine amidotransferase</keyword>
<dbReference type="PANTHER" id="PTHR43285:SF2">
    <property type="entry name" value="ANTHRANILATE PHOSPHORIBOSYLTRANSFERASE"/>
    <property type="match status" value="1"/>
</dbReference>
<accession>A0A1G7N1X9</accession>
<dbReference type="InterPro" id="IPR005940">
    <property type="entry name" value="Anthranilate_Pribosyl_Tfrase"/>
</dbReference>
<dbReference type="RefSeq" id="WP_092153897.1">
    <property type="nucleotide sequence ID" value="NZ_FNBX01000010.1"/>
</dbReference>
<comment type="function">
    <text evidence="4">Catalyzes the transfer of the phosphoribosyl group of 5-phosphorylribose-1-pyrophosphate (PRPP) to anthranilate to yield N-(5'-phosphoribosyl)-anthranilate (PRA).</text>
</comment>
<dbReference type="GO" id="GO:0000287">
    <property type="term" value="F:magnesium ion binding"/>
    <property type="evidence" value="ECO:0007669"/>
    <property type="project" value="UniProtKB-UniRule"/>
</dbReference>
<comment type="caution">
    <text evidence="4">Lacks conserved residue(s) required for the propagation of feature annotation.</text>
</comment>
<dbReference type="InterPro" id="IPR036320">
    <property type="entry name" value="Glycosyl_Trfase_fam3_N_dom_sf"/>
</dbReference>
<comment type="pathway">
    <text evidence="4">Amino-acid biosynthesis; L-tryptophan biosynthesis; L-tryptophan from chorismate: step 2/5.</text>
</comment>
<dbReference type="PRINTS" id="PR00099">
    <property type="entry name" value="CPSGATASE"/>
</dbReference>
<feature type="binding site" evidence="4">
    <location>
        <position position="367"/>
    </location>
    <ligand>
        <name>anthranilate</name>
        <dbReference type="ChEBI" id="CHEBI:16567"/>
        <label>2</label>
    </ligand>
</feature>
<dbReference type="EC" id="2.4.2.18" evidence="4"/>
<dbReference type="NCBIfam" id="TIGR01245">
    <property type="entry name" value="trpD"/>
    <property type="match status" value="1"/>
</dbReference>
<dbReference type="Pfam" id="PF00591">
    <property type="entry name" value="Glycos_transf_3"/>
    <property type="match status" value="1"/>
</dbReference>
<dbReference type="PANTHER" id="PTHR43285">
    <property type="entry name" value="ANTHRANILATE PHOSPHORIBOSYLTRANSFERASE"/>
    <property type="match status" value="1"/>
</dbReference>
<evidence type="ECO:0000256" key="4">
    <source>
        <dbReference type="HAMAP-Rule" id="MF_00211"/>
    </source>
</evidence>
<dbReference type="Gene3D" id="3.40.50.880">
    <property type="match status" value="1"/>
</dbReference>
<evidence type="ECO:0000259" key="5">
    <source>
        <dbReference type="Pfam" id="PF00117"/>
    </source>
</evidence>
<comment type="cofactor">
    <cofactor evidence="4">
        <name>Mg(2+)</name>
        <dbReference type="ChEBI" id="CHEBI:18420"/>
    </cofactor>
    <text evidence="4">Binds 2 magnesium ions per monomer.</text>
</comment>
<dbReference type="Gene3D" id="3.40.1030.10">
    <property type="entry name" value="Nucleoside phosphorylase/phosphoribosyltransferase catalytic domain"/>
    <property type="match status" value="1"/>
</dbReference>
<comment type="subunit">
    <text evidence="4">Homodimer.</text>
</comment>
<feature type="binding site" evidence="4">
    <location>
        <begin position="291"/>
        <end position="294"/>
    </location>
    <ligand>
        <name>5-phospho-alpha-D-ribose 1-diphosphate</name>
        <dbReference type="ChEBI" id="CHEBI:58017"/>
    </ligand>
</feature>
<dbReference type="PRINTS" id="PR00096">
    <property type="entry name" value="GATASE"/>
</dbReference>
<comment type="similarity">
    <text evidence="4">Belongs to the anthranilate phosphoribosyltransferase family.</text>
</comment>
<evidence type="ECO:0000256" key="1">
    <source>
        <dbReference type="ARBA" id="ARBA00022676"/>
    </source>
</evidence>
<name>A0A1G7N1X9_9BACT</name>
<feature type="binding site" evidence="4">
    <location>
        <position position="427"/>
    </location>
    <ligand>
        <name>Mg(2+)</name>
        <dbReference type="ChEBI" id="CHEBI:18420"/>
        <label>1</label>
    </ligand>
</feature>
<dbReference type="STRING" id="571438.SAMN05192586_11071"/>
<dbReference type="AlphaFoldDB" id="A0A1G7N1X9"/>
<dbReference type="GO" id="GO:0004048">
    <property type="term" value="F:anthranilate phosphoribosyltransferase activity"/>
    <property type="evidence" value="ECO:0007669"/>
    <property type="project" value="UniProtKB-UniRule"/>
</dbReference>
<keyword evidence="4" id="KW-0479">Metal-binding</keyword>
<gene>
    <name evidence="4" type="primary">trpD</name>
    <name evidence="8" type="ORF">SAMN05192586_11071</name>
</gene>
<evidence type="ECO:0000259" key="7">
    <source>
        <dbReference type="Pfam" id="PF02885"/>
    </source>
</evidence>
<keyword evidence="1 4" id="KW-0328">Glycosyltransferase</keyword>
<dbReference type="Proteomes" id="UP000199355">
    <property type="component" value="Unassembled WGS sequence"/>
</dbReference>
<dbReference type="InterPro" id="IPR000312">
    <property type="entry name" value="Glycosyl_Trfase_fam3"/>
</dbReference>
<dbReference type="Gene3D" id="1.20.970.10">
    <property type="entry name" value="Transferase, Pyrimidine Nucleoside Phosphorylase, Chain C"/>
    <property type="match status" value="1"/>
</dbReference>
<dbReference type="CDD" id="cd01743">
    <property type="entry name" value="GATase1_Anthranilate_Synthase"/>
    <property type="match status" value="1"/>
</dbReference>
<dbReference type="SUPFAM" id="SSF47648">
    <property type="entry name" value="Nucleoside phosphorylase/phosphoribosyltransferase N-terminal domain"/>
    <property type="match status" value="1"/>
</dbReference>
<keyword evidence="4" id="KW-0822">Tryptophan biosynthesis</keyword>
<feature type="binding site" evidence="4">
    <location>
        <position position="427"/>
    </location>
    <ligand>
        <name>Mg(2+)</name>
        <dbReference type="ChEBI" id="CHEBI:18420"/>
        <label>2</label>
    </ligand>
</feature>
<feature type="binding site" evidence="4">
    <location>
        <position position="293"/>
    </location>
    <ligand>
        <name>Mg(2+)</name>
        <dbReference type="ChEBI" id="CHEBI:18420"/>
        <label>1</label>
    </ligand>
</feature>
<feature type="binding site" evidence="4">
    <location>
        <position position="289"/>
    </location>
    <ligand>
        <name>5-phospho-alpha-D-ribose 1-diphosphate</name>
        <dbReference type="ChEBI" id="CHEBI:58017"/>
    </ligand>
</feature>
<keyword evidence="4" id="KW-0057">Aromatic amino acid biosynthesis</keyword>
<dbReference type="SUPFAM" id="SSF52418">
    <property type="entry name" value="Nucleoside phosphorylase/phosphoribosyltransferase catalytic domain"/>
    <property type="match status" value="1"/>
</dbReference>
<dbReference type="UniPathway" id="UPA00035">
    <property type="reaction ID" value="UER00041"/>
</dbReference>
<dbReference type="OrthoDB" id="9806430at2"/>
<dbReference type="SUPFAM" id="SSF52317">
    <property type="entry name" value="Class I glutamine amidotransferase-like"/>
    <property type="match status" value="1"/>
</dbReference>